<gene>
    <name evidence="2" type="ORF">EDD31_0742</name>
</gene>
<dbReference type="Pfam" id="PF19865">
    <property type="entry name" value="DUF6338"/>
    <property type="match status" value="1"/>
</dbReference>
<feature type="transmembrane region" description="Helical" evidence="1">
    <location>
        <begin position="70"/>
        <end position="90"/>
    </location>
</feature>
<organism evidence="2 3">
    <name type="scientific">Bogoriella caseilytica</name>
    <dbReference type="NCBI Taxonomy" id="56055"/>
    <lineage>
        <taxon>Bacteria</taxon>
        <taxon>Bacillati</taxon>
        <taxon>Actinomycetota</taxon>
        <taxon>Actinomycetes</taxon>
        <taxon>Micrococcales</taxon>
        <taxon>Bogoriellaceae</taxon>
        <taxon>Bogoriella</taxon>
    </lineage>
</organism>
<evidence type="ECO:0000256" key="1">
    <source>
        <dbReference type="SAM" id="Phobius"/>
    </source>
</evidence>
<evidence type="ECO:0000313" key="2">
    <source>
        <dbReference type="EMBL" id="ROR72391.1"/>
    </source>
</evidence>
<dbReference type="InterPro" id="IPR045919">
    <property type="entry name" value="DUF6338"/>
</dbReference>
<keyword evidence="1" id="KW-1133">Transmembrane helix</keyword>
<keyword evidence="3" id="KW-1185">Reference proteome</keyword>
<dbReference type="EMBL" id="RKHK01000001">
    <property type="protein sequence ID" value="ROR72391.1"/>
    <property type="molecule type" value="Genomic_DNA"/>
</dbReference>
<reference evidence="2 3" key="1">
    <citation type="submission" date="2018-11" db="EMBL/GenBank/DDBJ databases">
        <title>Sequencing the genomes of 1000 actinobacteria strains.</title>
        <authorList>
            <person name="Klenk H.-P."/>
        </authorList>
    </citation>
    <scope>NUCLEOTIDE SEQUENCE [LARGE SCALE GENOMIC DNA]</scope>
    <source>
        <strain evidence="2 3">DSM 11294</strain>
    </source>
</reference>
<name>A0A3N2BAV5_9MICO</name>
<feature type="transmembrane region" description="Helical" evidence="1">
    <location>
        <begin position="33"/>
        <end position="50"/>
    </location>
</feature>
<evidence type="ECO:0000313" key="3">
    <source>
        <dbReference type="Proteomes" id="UP000280668"/>
    </source>
</evidence>
<dbReference type="Proteomes" id="UP000280668">
    <property type="component" value="Unassembled WGS sequence"/>
</dbReference>
<dbReference type="AlphaFoldDB" id="A0A3N2BAV5"/>
<sequence>MLVAILLPGLVFAAVRSGLRGYLLDDVTPGTRVAQALLAGVVFDLFYVIALGPQLVNRVGTPDFQNPREVALIVAVLGVITPAAVAYLLFGRPFHWKFYIVPIATSRYSRTPSAWDFKLPHAGGAFVRIHLPDGSLIGGWCGSNSFVSTYPHSRDIYLESQWELSPSGEFKDKMPNTGGVWTSVPDGAIITFTKTTTTEEPNNGRPQAV</sequence>
<keyword evidence="1" id="KW-0812">Transmembrane</keyword>
<protein>
    <submittedName>
        <fullName evidence="2">Uncharacterized protein</fullName>
    </submittedName>
</protein>
<keyword evidence="1" id="KW-0472">Membrane</keyword>
<proteinExistence type="predicted"/>
<accession>A0A3N2BAV5</accession>
<comment type="caution">
    <text evidence="2">The sequence shown here is derived from an EMBL/GenBank/DDBJ whole genome shotgun (WGS) entry which is preliminary data.</text>
</comment>